<protein>
    <submittedName>
        <fullName evidence="2">Uncharacterized protein</fullName>
    </submittedName>
</protein>
<evidence type="ECO:0000313" key="3">
    <source>
        <dbReference type="Proteomes" id="UP001174136"/>
    </source>
</evidence>
<name>A0AA47P6J9_MERPO</name>
<dbReference type="Proteomes" id="UP001174136">
    <property type="component" value="Unassembled WGS sequence"/>
</dbReference>
<evidence type="ECO:0000256" key="1">
    <source>
        <dbReference type="SAM" id="MobiDB-lite"/>
    </source>
</evidence>
<proteinExistence type="predicted"/>
<reference evidence="2" key="1">
    <citation type="journal article" date="2023" name="Front. Mar. Sci.">
        <title>A new Merluccius polli reference genome to investigate the effects of global change in West African waters.</title>
        <authorList>
            <person name="Mateo J.L."/>
            <person name="Blanco-Fernandez C."/>
            <person name="Garcia-Vazquez E."/>
            <person name="Machado-Schiaffino G."/>
        </authorList>
    </citation>
    <scope>NUCLEOTIDE SEQUENCE</scope>
    <source>
        <strain evidence="2">C29</strain>
        <tissue evidence="2">Fin</tissue>
    </source>
</reference>
<comment type="caution">
    <text evidence="2">The sequence shown here is derived from an EMBL/GenBank/DDBJ whole genome shotgun (WGS) entry which is preliminary data.</text>
</comment>
<dbReference type="EMBL" id="JAOPHQ010002021">
    <property type="protein sequence ID" value="KAK0148462.1"/>
    <property type="molecule type" value="Genomic_DNA"/>
</dbReference>
<feature type="compositionally biased region" description="Low complexity" evidence="1">
    <location>
        <begin position="28"/>
        <end position="38"/>
    </location>
</feature>
<accession>A0AA47P6J9</accession>
<sequence length="104" mass="11297">MVQFYRAVIESVLTSSLTPTQKPGYKESSGQQSGSSAAPCPPIMDLHSSTTINRAVKIADDPSHPANSLFNLLHSGQRYRAIMSKTSRHLHSFSPQAISLLNNS</sequence>
<dbReference type="AlphaFoldDB" id="A0AA47P6J9"/>
<feature type="region of interest" description="Disordered" evidence="1">
    <location>
        <begin position="18"/>
        <end position="44"/>
    </location>
</feature>
<gene>
    <name evidence="2" type="ORF">N1851_011209</name>
</gene>
<organism evidence="2 3">
    <name type="scientific">Merluccius polli</name>
    <name type="common">Benguela hake</name>
    <name type="synonym">Merluccius cadenati</name>
    <dbReference type="NCBI Taxonomy" id="89951"/>
    <lineage>
        <taxon>Eukaryota</taxon>
        <taxon>Metazoa</taxon>
        <taxon>Chordata</taxon>
        <taxon>Craniata</taxon>
        <taxon>Vertebrata</taxon>
        <taxon>Euteleostomi</taxon>
        <taxon>Actinopterygii</taxon>
        <taxon>Neopterygii</taxon>
        <taxon>Teleostei</taxon>
        <taxon>Neoteleostei</taxon>
        <taxon>Acanthomorphata</taxon>
        <taxon>Zeiogadaria</taxon>
        <taxon>Gadariae</taxon>
        <taxon>Gadiformes</taxon>
        <taxon>Gadoidei</taxon>
        <taxon>Merlucciidae</taxon>
        <taxon>Merluccius</taxon>
    </lineage>
</organism>
<keyword evidence="3" id="KW-1185">Reference proteome</keyword>
<evidence type="ECO:0000313" key="2">
    <source>
        <dbReference type="EMBL" id="KAK0148462.1"/>
    </source>
</evidence>